<evidence type="ECO:0000256" key="6">
    <source>
        <dbReference type="ARBA" id="ARBA00023136"/>
    </source>
</evidence>
<dbReference type="InterPro" id="IPR000620">
    <property type="entry name" value="EamA_dom"/>
</dbReference>
<dbReference type="EMBL" id="CP019454">
    <property type="protein sequence ID" value="AUW94722.1"/>
    <property type="molecule type" value="Genomic_DNA"/>
</dbReference>
<evidence type="ECO:0000256" key="7">
    <source>
        <dbReference type="SAM" id="Phobius"/>
    </source>
</evidence>
<organism evidence="9 10">
    <name type="scientific">Sulfobacillus thermotolerans</name>
    <dbReference type="NCBI Taxonomy" id="338644"/>
    <lineage>
        <taxon>Bacteria</taxon>
        <taxon>Bacillati</taxon>
        <taxon>Bacillota</taxon>
        <taxon>Clostridia</taxon>
        <taxon>Eubacteriales</taxon>
        <taxon>Clostridiales Family XVII. Incertae Sedis</taxon>
        <taxon>Sulfobacillus</taxon>
    </lineage>
</organism>
<reference evidence="9 10" key="1">
    <citation type="journal article" date="2019" name="Sci. Rep.">
        <title>Sulfobacillus thermotolerans: new insights into resistance and metabolic capacities of acidophilic chemolithotrophs.</title>
        <authorList>
            <person name="Panyushkina A.E."/>
            <person name="Babenko V.V."/>
            <person name="Nikitina A.S."/>
            <person name="Selezneva O.V."/>
            <person name="Tsaplina I.A."/>
            <person name="Letarova M.A."/>
            <person name="Kostryukova E.S."/>
            <person name="Letarov A.V."/>
        </authorList>
    </citation>
    <scope>NUCLEOTIDE SEQUENCE [LARGE SCALE GENOMIC DNA]</scope>
    <source>
        <strain evidence="9 10">Kr1</strain>
    </source>
</reference>
<proteinExistence type="inferred from homology"/>
<evidence type="ECO:0000313" key="10">
    <source>
        <dbReference type="Proteomes" id="UP000325292"/>
    </source>
</evidence>
<evidence type="ECO:0000313" key="9">
    <source>
        <dbReference type="EMBL" id="AUW94722.1"/>
    </source>
</evidence>
<keyword evidence="5 7" id="KW-1133">Transmembrane helix</keyword>
<dbReference type="PANTHER" id="PTHR42920:SF5">
    <property type="entry name" value="EAMA DOMAIN-CONTAINING PROTEIN"/>
    <property type="match status" value="1"/>
</dbReference>
<feature type="domain" description="EamA" evidence="8">
    <location>
        <begin position="150"/>
        <end position="287"/>
    </location>
</feature>
<dbReference type="SUPFAM" id="SSF103481">
    <property type="entry name" value="Multidrug resistance efflux transporter EmrE"/>
    <property type="match status" value="2"/>
</dbReference>
<sequence>MSQRTLANLILLLVTIAWGITFSLTKGALAIVAVFPYLAVRFLLAATVMVMMALARPGGRNKLVSFHVLKVGFALGVLLFLSYALQTLGLQSIEPAISAFLTGLNVVLVPLLAIPLLGLSASRRTWIAVFTALLGLALLDGVAFLSHWSLGSLYTVGCAVFIALQIIYVDKWDPGIDPLALATVEIITVALLSLITTLFLHTQAWSPISSWLHPMVICAVVLNGLFGTAFAYWAQAHYQQKTSASYVALIFTLEPVFAAIIAVIFFGEPLTWSLVLGGFLIISSMLLADDSL</sequence>
<feature type="transmembrane region" description="Helical" evidence="7">
    <location>
        <begin position="246"/>
        <end position="266"/>
    </location>
</feature>
<dbReference type="Gene3D" id="1.10.3730.20">
    <property type="match status" value="1"/>
</dbReference>
<evidence type="ECO:0000256" key="4">
    <source>
        <dbReference type="ARBA" id="ARBA00022692"/>
    </source>
</evidence>
<dbReference type="Proteomes" id="UP000325292">
    <property type="component" value="Chromosome"/>
</dbReference>
<feature type="transmembrane region" description="Helical" evidence="7">
    <location>
        <begin position="126"/>
        <end position="145"/>
    </location>
</feature>
<feature type="transmembrane region" description="Helical" evidence="7">
    <location>
        <begin position="97"/>
        <end position="119"/>
    </location>
</feature>
<feature type="transmembrane region" description="Helical" evidence="7">
    <location>
        <begin position="29"/>
        <end position="55"/>
    </location>
</feature>
<keyword evidence="4 7" id="KW-0812">Transmembrane</keyword>
<comment type="similarity">
    <text evidence="2">Belongs to the EamA transporter family.</text>
</comment>
<keyword evidence="3" id="KW-1003">Cell membrane</keyword>
<dbReference type="InterPro" id="IPR037185">
    <property type="entry name" value="EmrE-like"/>
</dbReference>
<gene>
    <name evidence="9" type="ORF">BXT84_12840</name>
</gene>
<evidence type="ECO:0000256" key="3">
    <source>
        <dbReference type="ARBA" id="ARBA00022475"/>
    </source>
</evidence>
<evidence type="ECO:0000256" key="5">
    <source>
        <dbReference type="ARBA" id="ARBA00022989"/>
    </source>
</evidence>
<feature type="transmembrane region" description="Helical" evidence="7">
    <location>
        <begin position="272"/>
        <end position="288"/>
    </location>
</feature>
<evidence type="ECO:0000256" key="1">
    <source>
        <dbReference type="ARBA" id="ARBA00004651"/>
    </source>
</evidence>
<dbReference type="Pfam" id="PF00892">
    <property type="entry name" value="EamA"/>
    <property type="match status" value="2"/>
</dbReference>
<feature type="transmembrane region" description="Helical" evidence="7">
    <location>
        <begin position="181"/>
        <end position="200"/>
    </location>
</feature>
<feature type="transmembrane region" description="Helical" evidence="7">
    <location>
        <begin position="67"/>
        <end position="85"/>
    </location>
</feature>
<feature type="domain" description="EamA" evidence="8">
    <location>
        <begin position="7"/>
        <end position="139"/>
    </location>
</feature>
<accession>A0ABN5H1U9</accession>
<feature type="transmembrane region" description="Helical" evidence="7">
    <location>
        <begin position="151"/>
        <end position="169"/>
    </location>
</feature>
<evidence type="ECO:0000259" key="8">
    <source>
        <dbReference type="Pfam" id="PF00892"/>
    </source>
</evidence>
<dbReference type="InterPro" id="IPR051258">
    <property type="entry name" value="Diverse_Substrate_Transporter"/>
</dbReference>
<protein>
    <recommendedName>
        <fullName evidence="8">EamA domain-containing protein</fullName>
    </recommendedName>
</protein>
<keyword evidence="6 7" id="KW-0472">Membrane</keyword>
<name>A0ABN5H1U9_9FIRM</name>
<evidence type="ECO:0000256" key="2">
    <source>
        <dbReference type="ARBA" id="ARBA00007362"/>
    </source>
</evidence>
<dbReference type="PANTHER" id="PTHR42920">
    <property type="entry name" value="OS03G0707200 PROTEIN-RELATED"/>
    <property type="match status" value="1"/>
</dbReference>
<feature type="transmembrane region" description="Helical" evidence="7">
    <location>
        <begin position="212"/>
        <end position="234"/>
    </location>
</feature>
<keyword evidence="10" id="KW-1185">Reference proteome</keyword>
<comment type="subcellular location">
    <subcellularLocation>
        <location evidence="1">Cell membrane</location>
        <topology evidence="1">Multi-pass membrane protein</topology>
    </subcellularLocation>
</comment>